<name>A0ABW8HYJ8_9BACL</name>
<reference evidence="2 3" key="1">
    <citation type="submission" date="2024-11" db="EMBL/GenBank/DDBJ databases">
        <title>Identification and Characterization of a Novel Fosfomycin Bacillithiol Transferase FosB8 in Paenibacillus illinoisensis.</title>
        <authorList>
            <person name="Lu W."/>
        </authorList>
    </citation>
    <scope>NUCLEOTIDE SEQUENCE [LARGE SCALE GENOMIC DNA]</scope>
    <source>
        <strain evidence="2 3">WP77</strain>
    </source>
</reference>
<dbReference type="InterPro" id="IPR038559">
    <property type="entry name" value="XkdN-like_sf"/>
</dbReference>
<evidence type="ECO:0000313" key="3">
    <source>
        <dbReference type="Proteomes" id="UP001618531"/>
    </source>
</evidence>
<gene>
    <name evidence="2" type="ORF">ACINKY_21350</name>
</gene>
<evidence type="ECO:0000313" key="2">
    <source>
        <dbReference type="EMBL" id="MFK0524750.1"/>
    </source>
</evidence>
<organism evidence="2 3">
    <name type="scientific">Paenibacillus illinoisensis</name>
    <dbReference type="NCBI Taxonomy" id="59845"/>
    <lineage>
        <taxon>Bacteria</taxon>
        <taxon>Bacillati</taxon>
        <taxon>Bacillota</taxon>
        <taxon>Bacilli</taxon>
        <taxon>Bacillales</taxon>
        <taxon>Paenibacillaceae</taxon>
        <taxon>Paenibacillus</taxon>
    </lineage>
</organism>
<dbReference type="Pfam" id="PF08890">
    <property type="entry name" value="Phage_TAC_5"/>
    <property type="match status" value="1"/>
</dbReference>
<proteinExistence type="predicted"/>
<dbReference type="InterPro" id="IPR014986">
    <property type="entry name" value="XkdN-like"/>
</dbReference>
<dbReference type="EMBL" id="JBIYSL010000005">
    <property type="protein sequence ID" value="MFK0524750.1"/>
    <property type="molecule type" value="Genomic_DNA"/>
</dbReference>
<keyword evidence="3" id="KW-1185">Reference proteome</keyword>
<dbReference type="Gene3D" id="3.30.2220.30">
    <property type="match status" value="1"/>
</dbReference>
<dbReference type="RefSeq" id="WP_402877365.1">
    <property type="nucleotide sequence ID" value="NZ_JBIYSL010000005.1"/>
</dbReference>
<comment type="caution">
    <text evidence="2">The sequence shown here is derived from an EMBL/GenBank/DDBJ whole genome shotgun (WGS) entry which is preliminary data.</text>
</comment>
<evidence type="ECO:0000256" key="1">
    <source>
        <dbReference type="SAM" id="MobiDB-lite"/>
    </source>
</evidence>
<accession>A0ABW8HYJ8</accession>
<dbReference type="Proteomes" id="UP001618531">
    <property type="component" value="Unassembled WGS sequence"/>
</dbReference>
<protein>
    <submittedName>
        <fullName evidence="2">Phage portal protein</fullName>
    </submittedName>
</protein>
<sequence>MTERNMSFFMKGQAKPIEEVEEVVSTRYLDEEGKPIPFVFRPISSERIEELREESTKRIPGKKGQPAQEKVDESRFAIKMGIESTVFPNFKQKELLDSYGVSDPVDVVRKVLETAGEFAAWCSAYQRANKLDDDFEEMIEDAKN</sequence>
<feature type="region of interest" description="Disordered" evidence="1">
    <location>
        <begin position="52"/>
        <end position="71"/>
    </location>
</feature>